<keyword evidence="1" id="KW-0614">Plasmid</keyword>
<dbReference type="Proteomes" id="UP000509750">
    <property type="component" value="Plasmid unnamed3"/>
</dbReference>
<geneLocation type="plasmid" evidence="1 2">
    <name>unnamed3</name>
</geneLocation>
<sequence>MQEVRNILGQLPGVPSGKEFAYRGMTIRKHDEHARSRRHPAIEVFDPDGIRRARIQPEEKTSAELTMELDEIRTAWARQERAEAL</sequence>
<proteinExistence type="predicted"/>
<protein>
    <submittedName>
        <fullName evidence="1">Uncharacterized protein</fullName>
    </submittedName>
</protein>
<organism evidence="1 2">
    <name type="scientific">Halorarum halophilum</name>
    <dbReference type="NCBI Taxonomy" id="2743090"/>
    <lineage>
        <taxon>Archaea</taxon>
        <taxon>Methanobacteriati</taxon>
        <taxon>Methanobacteriota</taxon>
        <taxon>Stenosarchaea group</taxon>
        <taxon>Halobacteria</taxon>
        <taxon>Halobacteriales</taxon>
        <taxon>Haloferacaceae</taxon>
        <taxon>Halorarum</taxon>
    </lineage>
</organism>
<evidence type="ECO:0000313" key="2">
    <source>
        <dbReference type="Proteomes" id="UP000509750"/>
    </source>
</evidence>
<dbReference type="KEGG" id="halg:HUG10_21105"/>
<gene>
    <name evidence="1" type="ORF">HUG10_21105</name>
</gene>
<dbReference type="EMBL" id="CP058532">
    <property type="protein sequence ID" value="QLG30087.1"/>
    <property type="molecule type" value="Genomic_DNA"/>
</dbReference>
<dbReference type="AlphaFoldDB" id="A0A7D5GPR9"/>
<reference evidence="1 2" key="1">
    <citation type="submission" date="2020-07" db="EMBL/GenBank/DDBJ databases">
        <title>Gai3-2, isolated from salt lake.</title>
        <authorList>
            <person name="Cui H."/>
            <person name="Shi X."/>
        </authorList>
    </citation>
    <scope>NUCLEOTIDE SEQUENCE [LARGE SCALE GENOMIC DNA]</scope>
    <source>
        <strain evidence="1 2">Gai3-2</strain>
        <plasmid evidence="1 2">unnamed3</plasmid>
    </source>
</reference>
<accession>A0A7D5GPR9</accession>
<evidence type="ECO:0000313" key="1">
    <source>
        <dbReference type="EMBL" id="QLG30087.1"/>
    </source>
</evidence>
<name>A0A7D5GPR9_9EURY</name>
<keyword evidence="2" id="KW-1185">Reference proteome</keyword>
<dbReference type="GeneID" id="56031388"/>
<dbReference type="RefSeq" id="WP_179171661.1">
    <property type="nucleotide sequence ID" value="NZ_CP058532.1"/>
</dbReference>